<dbReference type="AlphaFoldDB" id="A0A0K0X8W4"/>
<dbReference type="PROSITE" id="PS00211">
    <property type="entry name" value="ABC_TRANSPORTER_1"/>
    <property type="match status" value="1"/>
</dbReference>
<dbReference type="GO" id="GO:0005524">
    <property type="term" value="F:ATP binding"/>
    <property type="evidence" value="ECO:0007669"/>
    <property type="project" value="UniProtKB-KW"/>
</dbReference>
<feature type="domain" description="ABC transporter" evidence="5">
    <location>
        <begin position="13"/>
        <end position="259"/>
    </location>
</feature>
<evidence type="ECO:0000256" key="4">
    <source>
        <dbReference type="ARBA" id="ARBA00022840"/>
    </source>
</evidence>
<dbReference type="SMART" id="SM00382">
    <property type="entry name" value="AAA"/>
    <property type="match status" value="2"/>
</dbReference>
<name>A0A0K0X8W4_MYCGD</name>
<dbReference type="Pfam" id="PF00005">
    <property type="entry name" value="ABC_tran"/>
    <property type="match status" value="2"/>
</dbReference>
<keyword evidence="4" id="KW-0067">ATP-binding</keyword>
<dbReference type="Gene3D" id="3.40.50.300">
    <property type="entry name" value="P-loop containing nucleotide triphosphate hydrolases"/>
    <property type="match status" value="2"/>
</dbReference>
<evidence type="ECO:0000256" key="3">
    <source>
        <dbReference type="ARBA" id="ARBA00022741"/>
    </source>
</evidence>
<organism evidence="6 7">
    <name type="scientific">Mycolicibacterium goodii</name>
    <name type="common">Mycobacterium goodii</name>
    <dbReference type="NCBI Taxonomy" id="134601"/>
    <lineage>
        <taxon>Bacteria</taxon>
        <taxon>Bacillati</taxon>
        <taxon>Actinomycetota</taxon>
        <taxon>Actinomycetes</taxon>
        <taxon>Mycobacteriales</taxon>
        <taxon>Mycobacteriaceae</taxon>
        <taxon>Mycolicibacterium</taxon>
    </lineage>
</organism>
<protein>
    <recommendedName>
        <fullName evidence="5">ABC transporter domain-containing protein</fullName>
    </recommendedName>
</protein>
<gene>
    <name evidence="6" type="ORF">AFA91_20300</name>
</gene>
<sequence length="518" mass="55410">MTAPPFPAHHLALSVHNVSKSFSGRHVLRDVTFGVRVGAIHGLVGGNGSGKSTLIKCLAGVQPADAGDGTITVGSATRPAAAVDPSWSRAQGLRFVHQNPAVFPTLDVAENLAIGEPLPVKLGRVSRPELHTRARKLLNHFGIDVSTTATAGDLRLADQTMIAIARALQDHVTGRAPVSAVILDEPTAALPEEEVSVLLEAVRRVAASGIAVVYVSHRLDEILSLCTDLTVLRNGHHVSTTSTTGLTEQRLIADIVGRPLDEAFPKSPGRIKPGPVVASVRGLRAKGVRDVDLDIRSGEILGIAGLLGSGRSELLQALFGHNPPVAGTITIDDRPVRIATPRHAMNLGIAYIPEHRDSEAAFPDRTVAQNISAVSLGQISTMGRLSARRERSTARESFSRYQIRADDEHTLMSSLSGGNQQKAILARWMRRQPRLLLLDEPTQGIDVGARTDAYTLIRRAVTDGAAAVLVSSDFEELADMSDRVLVLDRGRITAEVSGNDLNRHRLTELVLTTKEISA</sequence>
<feature type="domain" description="ABC transporter" evidence="5">
    <location>
        <begin position="271"/>
        <end position="514"/>
    </location>
</feature>
<dbReference type="InterPro" id="IPR003439">
    <property type="entry name" value="ABC_transporter-like_ATP-bd"/>
</dbReference>
<evidence type="ECO:0000259" key="5">
    <source>
        <dbReference type="PROSITE" id="PS50893"/>
    </source>
</evidence>
<proteinExistence type="predicted"/>
<dbReference type="STRING" id="134601.AFA91_20300"/>
<dbReference type="EMBL" id="CP012150">
    <property type="protein sequence ID" value="AKS33838.1"/>
    <property type="molecule type" value="Genomic_DNA"/>
</dbReference>
<evidence type="ECO:0000313" key="7">
    <source>
        <dbReference type="Proteomes" id="UP000062255"/>
    </source>
</evidence>
<accession>A0A0K0X8W4</accession>
<dbReference type="InterPro" id="IPR027417">
    <property type="entry name" value="P-loop_NTPase"/>
</dbReference>
<dbReference type="InterPro" id="IPR003593">
    <property type="entry name" value="AAA+_ATPase"/>
</dbReference>
<keyword evidence="1" id="KW-0813">Transport</keyword>
<dbReference type="PROSITE" id="PS50893">
    <property type="entry name" value="ABC_TRANSPORTER_2"/>
    <property type="match status" value="2"/>
</dbReference>
<dbReference type="InterPro" id="IPR017871">
    <property type="entry name" value="ABC_transporter-like_CS"/>
</dbReference>
<dbReference type="KEGG" id="mgo:AFA91_20300"/>
<keyword evidence="3" id="KW-0547">Nucleotide-binding</keyword>
<keyword evidence="2" id="KW-0677">Repeat</keyword>
<dbReference type="SUPFAM" id="SSF52540">
    <property type="entry name" value="P-loop containing nucleoside triphosphate hydrolases"/>
    <property type="match status" value="2"/>
</dbReference>
<dbReference type="Proteomes" id="UP000062255">
    <property type="component" value="Chromosome"/>
</dbReference>
<evidence type="ECO:0000256" key="2">
    <source>
        <dbReference type="ARBA" id="ARBA00022737"/>
    </source>
</evidence>
<dbReference type="PANTHER" id="PTHR43790:SF9">
    <property type="entry name" value="GALACTOFURANOSE TRANSPORTER ATP-BINDING PROTEIN YTFR"/>
    <property type="match status" value="1"/>
</dbReference>
<evidence type="ECO:0000313" key="6">
    <source>
        <dbReference type="EMBL" id="AKS33838.1"/>
    </source>
</evidence>
<evidence type="ECO:0000256" key="1">
    <source>
        <dbReference type="ARBA" id="ARBA00022448"/>
    </source>
</evidence>
<dbReference type="CDD" id="cd03215">
    <property type="entry name" value="ABC_Carb_Monos_II"/>
    <property type="match status" value="1"/>
</dbReference>
<dbReference type="RefSeq" id="WP_049746284.1">
    <property type="nucleotide sequence ID" value="NZ_CP012150.1"/>
</dbReference>
<dbReference type="CDD" id="cd03216">
    <property type="entry name" value="ABC_Carb_Monos_I"/>
    <property type="match status" value="1"/>
</dbReference>
<reference evidence="6 7" key="1">
    <citation type="submission" date="2015-07" db="EMBL/GenBank/DDBJ databases">
        <title>Complete genome sequence of Mycobacterium goodii X7B, a facultative thermophilic biodesulfurizing bacterium.</title>
        <authorList>
            <person name="Yu B."/>
            <person name="Li F."/>
            <person name="Xu P."/>
        </authorList>
    </citation>
    <scope>NUCLEOTIDE SEQUENCE [LARGE SCALE GENOMIC DNA]</scope>
    <source>
        <strain evidence="6 7">X7B</strain>
    </source>
</reference>
<dbReference type="PANTHER" id="PTHR43790">
    <property type="entry name" value="CARBOHYDRATE TRANSPORT ATP-BINDING PROTEIN MG119-RELATED"/>
    <property type="match status" value="1"/>
</dbReference>
<dbReference type="OrthoDB" id="8036461at2"/>
<dbReference type="PATRIC" id="fig|134601.6.peg.4198"/>
<dbReference type="InterPro" id="IPR050107">
    <property type="entry name" value="ABC_carbohydrate_import_ATPase"/>
</dbReference>
<dbReference type="GO" id="GO:0016887">
    <property type="term" value="F:ATP hydrolysis activity"/>
    <property type="evidence" value="ECO:0007669"/>
    <property type="project" value="InterPro"/>
</dbReference>